<reference evidence="2" key="1">
    <citation type="submission" date="2023-03" db="EMBL/GenBank/DDBJ databases">
        <title>Massive genome expansion in bonnet fungi (Mycena s.s.) driven by repeated elements and novel gene families across ecological guilds.</title>
        <authorList>
            <consortium name="Lawrence Berkeley National Laboratory"/>
            <person name="Harder C.B."/>
            <person name="Miyauchi S."/>
            <person name="Viragh M."/>
            <person name="Kuo A."/>
            <person name="Thoen E."/>
            <person name="Andreopoulos B."/>
            <person name="Lu D."/>
            <person name="Skrede I."/>
            <person name="Drula E."/>
            <person name="Henrissat B."/>
            <person name="Morin E."/>
            <person name="Kohler A."/>
            <person name="Barry K."/>
            <person name="LaButti K."/>
            <person name="Morin E."/>
            <person name="Salamov A."/>
            <person name="Lipzen A."/>
            <person name="Mereny Z."/>
            <person name="Hegedus B."/>
            <person name="Baldrian P."/>
            <person name="Stursova M."/>
            <person name="Weitz H."/>
            <person name="Taylor A."/>
            <person name="Grigoriev I.V."/>
            <person name="Nagy L.G."/>
            <person name="Martin F."/>
            <person name="Kauserud H."/>
        </authorList>
    </citation>
    <scope>NUCLEOTIDE SEQUENCE</scope>
    <source>
        <strain evidence="2">CBHHK067</strain>
    </source>
</reference>
<dbReference type="AlphaFoldDB" id="A0AAD7F9G4"/>
<gene>
    <name evidence="2" type="ORF">B0H17DRAFT_1153994</name>
</gene>
<protein>
    <submittedName>
        <fullName evidence="2">Uncharacterized protein</fullName>
    </submittedName>
</protein>
<feature type="compositionally biased region" description="Basic and acidic residues" evidence="1">
    <location>
        <begin position="1"/>
        <end position="14"/>
    </location>
</feature>
<evidence type="ECO:0000313" key="3">
    <source>
        <dbReference type="Proteomes" id="UP001221757"/>
    </source>
</evidence>
<evidence type="ECO:0000256" key="1">
    <source>
        <dbReference type="SAM" id="MobiDB-lite"/>
    </source>
</evidence>
<sequence>MHDKIDLPRCEHHHSSPTTAGRQITRDSIKEARGLEGARLRGGVKPRELESLRGHWGQKRQECRGGEGTEKTMMQKVEMGGKTKRSQATRRREQIFDEISDCPHIACSWRGHAAYTYRRTWTAGGSQVAASFHLAGFDAGFHLISRHVSSMLSWNVRHDLFLNVLQVTINDMAQSWPHAGHLESSFYIIKFFVPWSGFVRDVGARTRKIVYPSCAFPAGDVLALGVQRLRRVKPALDDEAPNDVVESGEEENAQLADFFVCADLETECVGGGHQPVKYHNCLIIPLCAAFKPRRLPSCCYRPFCRSRVLPSLLALNLSVRFQPPSTPYFKTDETDHLCAAVKSKLKLSE</sequence>
<proteinExistence type="predicted"/>
<dbReference type="Proteomes" id="UP001221757">
    <property type="component" value="Unassembled WGS sequence"/>
</dbReference>
<name>A0AAD7F9G4_MYCRO</name>
<organism evidence="2 3">
    <name type="scientific">Mycena rosella</name>
    <name type="common">Pink bonnet</name>
    <name type="synonym">Agaricus rosellus</name>
    <dbReference type="NCBI Taxonomy" id="1033263"/>
    <lineage>
        <taxon>Eukaryota</taxon>
        <taxon>Fungi</taxon>
        <taxon>Dikarya</taxon>
        <taxon>Basidiomycota</taxon>
        <taxon>Agaricomycotina</taxon>
        <taxon>Agaricomycetes</taxon>
        <taxon>Agaricomycetidae</taxon>
        <taxon>Agaricales</taxon>
        <taxon>Marasmiineae</taxon>
        <taxon>Mycenaceae</taxon>
        <taxon>Mycena</taxon>
    </lineage>
</organism>
<comment type="caution">
    <text evidence="2">The sequence shown here is derived from an EMBL/GenBank/DDBJ whole genome shotgun (WGS) entry which is preliminary data.</text>
</comment>
<evidence type="ECO:0000313" key="2">
    <source>
        <dbReference type="EMBL" id="KAJ7607017.1"/>
    </source>
</evidence>
<dbReference type="EMBL" id="JARKIE010001084">
    <property type="protein sequence ID" value="KAJ7607017.1"/>
    <property type="molecule type" value="Genomic_DNA"/>
</dbReference>
<keyword evidence="3" id="KW-1185">Reference proteome</keyword>
<feature type="region of interest" description="Disordered" evidence="1">
    <location>
        <begin position="1"/>
        <end position="25"/>
    </location>
</feature>
<accession>A0AAD7F9G4</accession>